<reference evidence="3" key="1">
    <citation type="submission" date="2020-11" db="EMBL/GenBank/DDBJ databases">
        <authorList>
            <consortium name="DOE Joint Genome Institute"/>
            <person name="Ahrendt S."/>
            <person name="Riley R."/>
            <person name="Andreopoulos W."/>
            <person name="Labutti K."/>
            <person name="Pangilinan J."/>
            <person name="Ruiz-Duenas F.J."/>
            <person name="Barrasa J.M."/>
            <person name="Sanchez-Garcia M."/>
            <person name="Camarero S."/>
            <person name="Miyauchi S."/>
            <person name="Serrano A."/>
            <person name="Linde D."/>
            <person name="Babiker R."/>
            <person name="Drula E."/>
            <person name="Ayuso-Fernandez I."/>
            <person name="Pacheco R."/>
            <person name="Padilla G."/>
            <person name="Ferreira P."/>
            <person name="Barriuso J."/>
            <person name="Kellner H."/>
            <person name="Castanera R."/>
            <person name="Alfaro M."/>
            <person name="Ramirez L."/>
            <person name="Pisabarro A.G."/>
            <person name="Kuo A."/>
            <person name="Tritt A."/>
            <person name="Lipzen A."/>
            <person name="He G."/>
            <person name="Yan M."/>
            <person name="Ng V."/>
            <person name="Cullen D."/>
            <person name="Martin F."/>
            <person name="Rosso M.-N."/>
            <person name="Henrissat B."/>
            <person name="Hibbett D."/>
            <person name="Martinez A.T."/>
            <person name="Grigoriev I.V."/>
        </authorList>
    </citation>
    <scope>NUCLEOTIDE SEQUENCE</scope>
    <source>
        <strain evidence="3">CIRM-BRFM 674</strain>
    </source>
</reference>
<dbReference type="Proteomes" id="UP000807469">
    <property type="component" value="Unassembled WGS sequence"/>
</dbReference>
<dbReference type="OrthoDB" id="2430314at2759"/>
<feature type="transmembrane region" description="Helical" evidence="2">
    <location>
        <begin position="29"/>
        <end position="51"/>
    </location>
</feature>
<sequence length="83" mass="9222">MARTHRPLTACTSHQTSAQKRAEKRKKAALCMLGAISGVATVVSHIAPFFVKQPMHTSILTGQAWVEELLRGMDYCSLVYLYN</sequence>
<keyword evidence="2" id="KW-0812">Transmembrane</keyword>
<protein>
    <submittedName>
        <fullName evidence="3">Uncharacterized protein</fullName>
    </submittedName>
</protein>
<proteinExistence type="predicted"/>
<accession>A0A9P5YPT1</accession>
<gene>
    <name evidence="3" type="ORF">BDN70DRAFT_477640</name>
</gene>
<organism evidence="3 4">
    <name type="scientific">Pholiota conissans</name>
    <dbReference type="NCBI Taxonomy" id="109636"/>
    <lineage>
        <taxon>Eukaryota</taxon>
        <taxon>Fungi</taxon>
        <taxon>Dikarya</taxon>
        <taxon>Basidiomycota</taxon>
        <taxon>Agaricomycotina</taxon>
        <taxon>Agaricomycetes</taxon>
        <taxon>Agaricomycetidae</taxon>
        <taxon>Agaricales</taxon>
        <taxon>Agaricineae</taxon>
        <taxon>Strophariaceae</taxon>
        <taxon>Pholiota</taxon>
    </lineage>
</organism>
<dbReference type="EMBL" id="MU155533">
    <property type="protein sequence ID" value="KAF9472454.1"/>
    <property type="molecule type" value="Genomic_DNA"/>
</dbReference>
<keyword evidence="4" id="KW-1185">Reference proteome</keyword>
<dbReference type="AlphaFoldDB" id="A0A9P5YPT1"/>
<evidence type="ECO:0000313" key="3">
    <source>
        <dbReference type="EMBL" id="KAF9472454.1"/>
    </source>
</evidence>
<name>A0A9P5YPT1_9AGAR</name>
<feature type="region of interest" description="Disordered" evidence="1">
    <location>
        <begin position="1"/>
        <end position="20"/>
    </location>
</feature>
<keyword evidence="2" id="KW-1133">Transmembrane helix</keyword>
<evidence type="ECO:0000256" key="1">
    <source>
        <dbReference type="SAM" id="MobiDB-lite"/>
    </source>
</evidence>
<evidence type="ECO:0000256" key="2">
    <source>
        <dbReference type="SAM" id="Phobius"/>
    </source>
</evidence>
<comment type="caution">
    <text evidence="3">The sequence shown here is derived from an EMBL/GenBank/DDBJ whole genome shotgun (WGS) entry which is preliminary data.</text>
</comment>
<keyword evidence="2" id="KW-0472">Membrane</keyword>
<evidence type="ECO:0000313" key="4">
    <source>
        <dbReference type="Proteomes" id="UP000807469"/>
    </source>
</evidence>